<dbReference type="SMART" id="SM00850">
    <property type="entry name" value="LytTR"/>
    <property type="match status" value="1"/>
</dbReference>
<gene>
    <name evidence="4" type="ORF">FAES_pFAES01086</name>
</gene>
<evidence type="ECO:0000313" key="4">
    <source>
        <dbReference type="EMBL" id="CCH03580.1"/>
    </source>
</evidence>
<dbReference type="Pfam" id="PF04397">
    <property type="entry name" value="LytTR"/>
    <property type="match status" value="1"/>
</dbReference>
<evidence type="ECO:0000259" key="3">
    <source>
        <dbReference type="PROSITE" id="PS50930"/>
    </source>
</evidence>
<name>I0KHH7_9BACT</name>
<keyword evidence="4" id="KW-0614">Plasmid</keyword>
<evidence type="ECO:0000256" key="1">
    <source>
        <dbReference type="PROSITE-ProRule" id="PRU00169"/>
    </source>
</evidence>
<feature type="domain" description="Response regulatory" evidence="2">
    <location>
        <begin position="18"/>
        <end position="130"/>
    </location>
</feature>
<dbReference type="Proteomes" id="UP000011058">
    <property type="component" value="Plasmid pFAES01"/>
</dbReference>
<evidence type="ECO:0000313" key="5">
    <source>
        <dbReference type="Proteomes" id="UP000011058"/>
    </source>
</evidence>
<dbReference type="PANTHER" id="PTHR37299:SF1">
    <property type="entry name" value="STAGE 0 SPORULATION PROTEIN A HOMOLOG"/>
    <property type="match status" value="1"/>
</dbReference>
<dbReference type="Pfam" id="PF00072">
    <property type="entry name" value="Response_reg"/>
    <property type="match status" value="1"/>
</dbReference>
<dbReference type="Gene3D" id="3.40.50.2300">
    <property type="match status" value="1"/>
</dbReference>
<feature type="domain" description="HTH LytTR-type" evidence="3">
    <location>
        <begin position="156"/>
        <end position="255"/>
    </location>
</feature>
<dbReference type="KEGG" id="fae:FAES_pFAES01086"/>
<keyword evidence="5" id="KW-1185">Reference proteome</keyword>
<dbReference type="PROSITE" id="PS50930">
    <property type="entry name" value="HTH_LYTTR"/>
    <property type="match status" value="1"/>
</dbReference>
<evidence type="ECO:0000259" key="2">
    <source>
        <dbReference type="PROSITE" id="PS50110"/>
    </source>
</evidence>
<keyword evidence="1" id="KW-0597">Phosphoprotein</keyword>
<dbReference type="PROSITE" id="PS50110">
    <property type="entry name" value="RESPONSE_REGULATORY"/>
    <property type="match status" value="1"/>
</dbReference>
<dbReference type="InterPro" id="IPR007492">
    <property type="entry name" value="LytTR_DNA-bd_dom"/>
</dbReference>
<dbReference type="SUPFAM" id="SSF52172">
    <property type="entry name" value="CheY-like"/>
    <property type="match status" value="1"/>
</dbReference>
<dbReference type="PANTHER" id="PTHR37299">
    <property type="entry name" value="TRANSCRIPTIONAL REGULATOR-RELATED"/>
    <property type="match status" value="1"/>
</dbReference>
<dbReference type="InterPro" id="IPR001789">
    <property type="entry name" value="Sig_transdc_resp-reg_receiver"/>
</dbReference>
<dbReference type="GO" id="GO:0000156">
    <property type="term" value="F:phosphorelay response regulator activity"/>
    <property type="evidence" value="ECO:0007669"/>
    <property type="project" value="InterPro"/>
</dbReference>
<proteinExistence type="predicted"/>
<geneLocation type="plasmid" evidence="4 5">
    <name>pFAES01</name>
</geneLocation>
<dbReference type="HOGENOM" id="CLU_000445_14_1_10"/>
<dbReference type="AlphaFoldDB" id="I0KHH7"/>
<dbReference type="InterPro" id="IPR046947">
    <property type="entry name" value="LytR-like"/>
</dbReference>
<feature type="modified residue" description="4-aspartylphosphate" evidence="1">
    <location>
        <position position="69"/>
    </location>
</feature>
<dbReference type="SMART" id="SM00448">
    <property type="entry name" value="REC"/>
    <property type="match status" value="1"/>
</dbReference>
<dbReference type="Gene3D" id="2.40.50.1020">
    <property type="entry name" value="LytTr DNA-binding domain"/>
    <property type="match status" value="1"/>
</dbReference>
<organism evidence="4 5">
    <name type="scientific">Fibrella aestuarina BUZ 2</name>
    <dbReference type="NCBI Taxonomy" id="1166018"/>
    <lineage>
        <taxon>Bacteria</taxon>
        <taxon>Pseudomonadati</taxon>
        <taxon>Bacteroidota</taxon>
        <taxon>Cytophagia</taxon>
        <taxon>Cytophagales</taxon>
        <taxon>Spirosomataceae</taxon>
        <taxon>Fibrella</taxon>
    </lineage>
</organism>
<sequence>MSAKLSKQRNVHMNTPIRCLLIDDEPLAQELLLDHIGQVPTLETVGVASNALQAIELYQELKPDLLLLDINLPRMNGYELLQSLPGKAPWVVAVSSYQEFAFEGFEHNVVDFLLKPVTFSRFVRAITKVQERMQQQADLALSPTGSGSATTASSHLSIRDGKMLVNVACQDIILVEAMSDYVKIQLPEKTVVSHQRVSALEKLLPPSLFVRVNRSFIVNTTKIRQTDGHQIEMLGGQTVRVGSTYRAVVGNMIRNGL</sequence>
<reference evidence="4 5" key="1">
    <citation type="journal article" date="2012" name="J. Bacteriol.">
        <title>Genome Sequence of Fibrella aestuarina BUZ 2T, a Filamentous Marine Bacterium.</title>
        <authorList>
            <person name="Filippini M."/>
            <person name="Qi W."/>
            <person name="Blom J."/>
            <person name="Goesmann A."/>
            <person name="Smits T.H."/>
            <person name="Bagheri H.C."/>
        </authorList>
    </citation>
    <scope>NUCLEOTIDE SEQUENCE [LARGE SCALE GENOMIC DNA]</scope>
    <source>
        <strain evidence="5">BUZ 2T</strain>
        <plasmid evidence="4 5">pFAES01</plasmid>
    </source>
</reference>
<protein>
    <submittedName>
        <fullName evidence="4">Sensory transduction protein lytT</fullName>
    </submittedName>
</protein>
<dbReference type="eggNOG" id="COG3279">
    <property type="taxonomic scope" value="Bacteria"/>
</dbReference>
<dbReference type="InterPro" id="IPR011006">
    <property type="entry name" value="CheY-like_superfamily"/>
</dbReference>
<dbReference type="EMBL" id="HE796684">
    <property type="protein sequence ID" value="CCH03580.1"/>
    <property type="molecule type" value="Genomic_DNA"/>
</dbReference>
<accession>I0KHH7</accession>
<dbReference type="GO" id="GO:0003677">
    <property type="term" value="F:DNA binding"/>
    <property type="evidence" value="ECO:0007669"/>
    <property type="project" value="InterPro"/>
</dbReference>